<organism evidence="1 2">
    <name type="scientific">Vespula maculifrons</name>
    <name type="common">Eastern yellow jacket</name>
    <name type="synonym">Wasp</name>
    <dbReference type="NCBI Taxonomy" id="7453"/>
    <lineage>
        <taxon>Eukaryota</taxon>
        <taxon>Metazoa</taxon>
        <taxon>Ecdysozoa</taxon>
        <taxon>Arthropoda</taxon>
        <taxon>Hexapoda</taxon>
        <taxon>Insecta</taxon>
        <taxon>Pterygota</taxon>
        <taxon>Neoptera</taxon>
        <taxon>Endopterygota</taxon>
        <taxon>Hymenoptera</taxon>
        <taxon>Apocrita</taxon>
        <taxon>Aculeata</taxon>
        <taxon>Vespoidea</taxon>
        <taxon>Vespidae</taxon>
        <taxon>Vespinae</taxon>
        <taxon>Vespula</taxon>
    </lineage>
</organism>
<feature type="non-terminal residue" evidence="1">
    <location>
        <position position="160"/>
    </location>
</feature>
<name>A0ABD2D3A4_VESMC</name>
<sequence length="160" mass="18081">MNVIASGYRSSSKGYYENVIKYKIDEEKQDKIARVGRKLPRANFSFGLKASLKLFAEICTDELLTRLSKVVAGLFAPASFQLVCLRTQAGRSVLCRTLPGIDDTFRNKNSLKQQRTFFFDNCVKGDVEEDFEVNIIDHKDAKDSSIGLDSQRFCPRIGIK</sequence>
<proteinExistence type="predicted"/>
<keyword evidence="2" id="KW-1185">Reference proteome</keyword>
<dbReference type="EMBL" id="JAYRBN010000007">
    <property type="protein sequence ID" value="KAL2751390.1"/>
    <property type="molecule type" value="Genomic_DNA"/>
</dbReference>
<dbReference type="Proteomes" id="UP001607303">
    <property type="component" value="Unassembled WGS sequence"/>
</dbReference>
<accession>A0ABD2D3A4</accession>
<gene>
    <name evidence="1" type="ORF">V1477_000548</name>
</gene>
<protein>
    <submittedName>
        <fullName evidence="1">Uncharacterized protein</fullName>
    </submittedName>
</protein>
<reference evidence="1 2" key="1">
    <citation type="journal article" date="2024" name="Ann. Entomol. Soc. Am.">
        <title>Genomic analyses of the southern and eastern yellowjacket wasps (Hymenoptera: Vespidae) reveal evolutionary signatures of social life.</title>
        <authorList>
            <person name="Catto M.A."/>
            <person name="Caine P.B."/>
            <person name="Orr S.E."/>
            <person name="Hunt B.G."/>
            <person name="Goodisman M.A.D."/>
        </authorList>
    </citation>
    <scope>NUCLEOTIDE SEQUENCE [LARGE SCALE GENOMIC DNA]</scope>
    <source>
        <strain evidence="1">232</strain>
        <tissue evidence="1">Head and thorax</tissue>
    </source>
</reference>
<comment type="caution">
    <text evidence="1">The sequence shown here is derived from an EMBL/GenBank/DDBJ whole genome shotgun (WGS) entry which is preliminary data.</text>
</comment>
<dbReference type="AlphaFoldDB" id="A0ABD2D3A4"/>
<evidence type="ECO:0000313" key="2">
    <source>
        <dbReference type="Proteomes" id="UP001607303"/>
    </source>
</evidence>
<evidence type="ECO:0000313" key="1">
    <source>
        <dbReference type="EMBL" id="KAL2751390.1"/>
    </source>
</evidence>